<dbReference type="Proteomes" id="UP001204015">
    <property type="component" value="Unassembled WGS sequence"/>
</dbReference>
<accession>A0ABT1BXQ9</accession>
<evidence type="ECO:0000256" key="1">
    <source>
        <dbReference type="SAM" id="SignalP"/>
    </source>
</evidence>
<dbReference type="SUPFAM" id="SSF47781">
    <property type="entry name" value="RuvA domain 2-like"/>
    <property type="match status" value="1"/>
</dbReference>
<organism evidence="2 3">
    <name type="scientific">Segatella cerevisiae</name>
    <dbReference type="NCBI Taxonomy" id="2053716"/>
    <lineage>
        <taxon>Bacteria</taxon>
        <taxon>Pseudomonadati</taxon>
        <taxon>Bacteroidota</taxon>
        <taxon>Bacteroidia</taxon>
        <taxon>Bacteroidales</taxon>
        <taxon>Prevotellaceae</taxon>
        <taxon>Segatella</taxon>
    </lineage>
</organism>
<comment type="caution">
    <text evidence="2">The sequence shown here is derived from an EMBL/GenBank/DDBJ whole genome shotgun (WGS) entry which is preliminary data.</text>
</comment>
<protein>
    <submittedName>
        <fullName evidence="2">Helix-hairpin-helix domain-containing protein</fullName>
    </submittedName>
</protein>
<proteinExistence type="predicted"/>
<dbReference type="EMBL" id="JAMXLY010000027">
    <property type="protein sequence ID" value="MCO6025759.1"/>
    <property type="molecule type" value="Genomic_DNA"/>
</dbReference>
<feature type="chain" id="PRO_5047410840" evidence="1">
    <location>
        <begin position="20"/>
        <end position="662"/>
    </location>
</feature>
<evidence type="ECO:0000313" key="2">
    <source>
        <dbReference type="EMBL" id="MCO6025759.1"/>
    </source>
</evidence>
<gene>
    <name evidence="2" type="ORF">NG821_07885</name>
</gene>
<evidence type="ECO:0000313" key="3">
    <source>
        <dbReference type="Proteomes" id="UP001204015"/>
    </source>
</evidence>
<dbReference type="RefSeq" id="WP_252761116.1">
    <property type="nucleotide sequence ID" value="NZ_JAMXLY010000027.1"/>
</dbReference>
<name>A0ABT1BXQ9_9BACT</name>
<reference evidence="2 3" key="1">
    <citation type="submission" date="2022-06" db="EMBL/GenBank/DDBJ databases">
        <title>A taxonomic note on the genus Prevotella: Description of four novel genera and emended description of the genera Hallella and Xylanibacter.</title>
        <authorList>
            <person name="Hitch T.C.A."/>
        </authorList>
    </citation>
    <scope>NUCLEOTIDE SEQUENCE [LARGE SCALE GENOMIC DNA]</scope>
    <source>
        <strain evidence="2 3">DSM 100619</strain>
    </source>
</reference>
<keyword evidence="1" id="KW-0732">Signal</keyword>
<feature type="signal peptide" evidence="1">
    <location>
        <begin position="1"/>
        <end position="19"/>
    </location>
</feature>
<keyword evidence="3" id="KW-1185">Reference proteome</keyword>
<dbReference type="InterPro" id="IPR010994">
    <property type="entry name" value="RuvA_2-like"/>
</dbReference>
<sequence>MQRTLLFVLLSSCLSICSAQENYPWEHYLNELNQTEDFENISFEDDYDELTELSENPLNINTASREELSRLPFLTTSQIEDIQAYIYQYGGMKSLGELAMIESLDYEQIRLLPYFVYAGNDKEDKFPTIKEIGKYGKQVLTATLKIPFYRRQGDHGKYLGSPYKHWIRYQFHYSDYIKWGLAASQDAGEPFFSGRNKWGYDYCSFYFQIQKAHRLKNLTLGRYRLNFGMGLALNNNFGLGKLTTLYHLGQGNGRIRTHSSLSDANYLQGAAATIALTKDWDLSVFVSYRKIDATLNKDTNTIATIIKTGYHRTPKEMDKKHDASEILYGSHLNWFHNGFHAGLTAFHYQLDKALQPAEAIYRHYYPKGKSFYNISADYGYISRRLTFQGETATGDCHALATIHSLSVLLTEELTLIALHRFYSYKYYSLFSNSFSEGSRIQNENGIYIGVNWSPFRQLTLMAYTDYAYFAWPNYLMPANAHAWDQFLSAAWTRNHWHIFAQYRLKIKNKTSLKVSSTDQYTQQRGRAAVTYVNGPLSSKLQLDLSDYKYGGHSTGFMNSFEMSYTYKNTFLTGNFGYFHTGDYDSRLFIYEPGLLYQLSFPSFYGKGIRYSIMAKTTIIKNLQVTVKAGTTDYFDRNHISSGDQLIPKSAITDLELQIRWKF</sequence>